<feature type="transmembrane region" description="Helical" evidence="2">
    <location>
        <begin position="190"/>
        <end position="209"/>
    </location>
</feature>
<keyword evidence="1" id="KW-0175">Coiled coil</keyword>
<feature type="transmembrane region" description="Helical" evidence="2">
    <location>
        <begin position="221"/>
        <end position="240"/>
    </location>
</feature>
<feature type="coiled-coil region" evidence="1">
    <location>
        <begin position="15"/>
        <end position="42"/>
    </location>
</feature>
<proteinExistence type="predicted"/>
<evidence type="ECO:0000256" key="2">
    <source>
        <dbReference type="SAM" id="Phobius"/>
    </source>
</evidence>
<evidence type="ECO:0000313" key="4">
    <source>
        <dbReference type="Proteomes" id="UP000199708"/>
    </source>
</evidence>
<dbReference type="Proteomes" id="UP000199708">
    <property type="component" value="Unassembled WGS sequence"/>
</dbReference>
<keyword evidence="4" id="KW-1185">Reference proteome</keyword>
<feature type="transmembrane region" description="Helical" evidence="2">
    <location>
        <begin position="301"/>
        <end position="320"/>
    </location>
</feature>
<sequence length="325" mass="36596">MEVIKSYLDSMFSKVESTDETLRLKEEILQNMEDKYHDLRASGLSEHEAIGKVITEFGNIDEIIQAYHLQTRETQQTTYYPLLNEKDLNDYITNNIKSTLLTALGTFLMIASTSVFMTMQAILGEDSTVGDNIGTSVIIISIVIAIGFYIMASQFNDKPDNVAKGDYSLSKKIEKDLQNQLKQQEKANTYAIISGIALILIPIIPIIIVDNMNVASGLVDLTISGLLVCVASAVFLFIYFGGNLSMYKKILEAGLSAQADQKEIQEKERHKRINKLIDDIYWPIVSAIYFIWSFMTSTWATSWIIFIIGGIIEEIVRNIFGIKEE</sequence>
<dbReference type="RefSeq" id="WP_090289572.1">
    <property type="nucleotide sequence ID" value="NZ_FNCK01000003.1"/>
</dbReference>
<dbReference type="STRING" id="120956.SAMN05421791_103160"/>
<protein>
    <recommendedName>
        <fullName evidence="5">Beta-carotene 15,15'-monooxygenase</fullName>
    </recommendedName>
</protein>
<evidence type="ECO:0008006" key="5">
    <source>
        <dbReference type="Google" id="ProtNLM"/>
    </source>
</evidence>
<feature type="transmembrane region" description="Helical" evidence="2">
    <location>
        <begin position="100"/>
        <end position="121"/>
    </location>
</feature>
<evidence type="ECO:0000256" key="1">
    <source>
        <dbReference type="SAM" id="Coils"/>
    </source>
</evidence>
<dbReference type="OrthoDB" id="9815852at2"/>
<keyword evidence="2" id="KW-0472">Membrane</keyword>
<feature type="transmembrane region" description="Helical" evidence="2">
    <location>
        <begin position="133"/>
        <end position="152"/>
    </location>
</feature>
<accession>A0A1G7RS69</accession>
<dbReference type="AlphaFoldDB" id="A0A1G7RS69"/>
<organism evidence="3 4">
    <name type="scientific">Facklamia miroungae</name>
    <dbReference type="NCBI Taxonomy" id="120956"/>
    <lineage>
        <taxon>Bacteria</taxon>
        <taxon>Bacillati</taxon>
        <taxon>Bacillota</taxon>
        <taxon>Bacilli</taxon>
        <taxon>Lactobacillales</taxon>
        <taxon>Aerococcaceae</taxon>
        <taxon>Facklamia</taxon>
    </lineage>
</organism>
<reference evidence="3 4" key="1">
    <citation type="submission" date="2016-10" db="EMBL/GenBank/DDBJ databases">
        <authorList>
            <person name="de Groot N.N."/>
        </authorList>
    </citation>
    <scope>NUCLEOTIDE SEQUENCE [LARGE SCALE GENOMIC DNA]</scope>
    <source>
        <strain evidence="3 4">ATCC BAA-466</strain>
    </source>
</reference>
<evidence type="ECO:0000313" key="3">
    <source>
        <dbReference type="EMBL" id="SDG13668.1"/>
    </source>
</evidence>
<name>A0A1G7RS69_9LACT</name>
<keyword evidence="2" id="KW-1133">Transmembrane helix</keyword>
<dbReference type="InterPro" id="IPR047928">
    <property type="entry name" value="Perm_prefix_1"/>
</dbReference>
<dbReference type="EMBL" id="FNCK01000003">
    <property type="protein sequence ID" value="SDG13668.1"/>
    <property type="molecule type" value="Genomic_DNA"/>
</dbReference>
<keyword evidence="2" id="KW-0812">Transmembrane</keyword>
<gene>
    <name evidence="3" type="ORF">SAMN05421791_103160</name>
</gene>
<dbReference type="NCBIfam" id="NF038403">
    <property type="entry name" value="perm_prefix_1"/>
    <property type="match status" value="1"/>
</dbReference>